<proteinExistence type="predicted"/>
<evidence type="ECO:0000313" key="2">
    <source>
        <dbReference type="Proteomes" id="UP000308197"/>
    </source>
</evidence>
<name>A0A5C3NMK7_9APHY</name>
<accession>A0A5C3NMK7</accession>
<dbReference type="InParanoid" id="A0A5C3NMK7"/>
<dbReference type="STRING" id="1314778.A0A5C3NMK7"/>
<evidence type="ECO:0008006" key="3">
    <source>
        <dbReference type="Google" id="ProtNLM"/>
    </source>
</evidence>
<organism evidence="1 2">
    <name type="scientific">Polyporus arcularius HHB13444</name>
    <dbReference type="NCBI Taxonomy" id="1314778"/>
    <lineage>
        <taxon>Eukaryota</taxon>
        <taxon>Fungi</taxon>
        <taxon>Dikarya</taxon>
        <taxon>Basidiomycota</taxon>
        <taxon>Agaricomycotina</taxon>
        <taxon>Agaricomycetes</taxon>
        <taxon>Polyporales</taxon>
        <taxon>Polyporaceae</taxon>
        <taxon>Polyporus</taxon>
    </lineage>
</organism>
<dbReference type="EMBL" id="ML212530">
    <property type="protein sequence ID" value="TFK78444.1"/>
    <property type="molecule type" value="Genomic_DNA"/>
</dbReference>
<sequence>MDAATTSAAEKVPAEIWLEIFALVPKSTDLYSLSVASRRFHDLTTRALHLDLVWLKQNHAEQNLAVWERNEGMEPYVRSLEISLGCPPSTVQNALSTNDWLFGDNSPAARLAAADVRRNFTEATERVTGALWERVQRFTNISSLALVDMYIDKDHFRLIHSLPQLRSLRIEACVFQANAAEGFDNRQLPITELTMLNVRRGHDAHVNHDPMIMNLQQFQQLQLHGPPAGPGAGAPMWINPPDPFAQALSLAVAENLRTLTVDASADVFRYVFGSSDAPARSWTVPASIEELYVVRKRTITAPEPKQSPHWAGAQSTFPDTHLYHFCAQAPSLKVVSTPIFVPAQVTIAAEALPLGLERFAAPVETAQFIATVRDVKALGLLKCGLSSREGVTALASIALVRPGLKMLMMECKGWDAEIVSAVSRHFKELRRLKIVYDGPGPDENFLVSLAPDFLAEMPELHTLEMYQLPPRGEFAPVHPPFLWDSSFASIEDELRDTLIGWTRFCPKLRKVQLVSGYAMTRGFEGGLWKLEKVRRLEQIEYLDY</sequence>
<keyword evidence="2" id="KW-1185">Reference proteome</keyword>
<reference evidence="1 2" key="1">
    <citation type="journal article" date="2019" name="Nat. Ecol. Evol.">
        <title>Megaphylogeny resolves global patterns of mushroom evolution.</title>
        <authorList>
            <person name="Varga T."/>
            <person name="Krizsan K."/>
            <person name="Foldi C."/>
            <person name="Dima B."/>
            <person name="Sanchez-Garcia M."/>
            <person name="Sanchez-Ramirez S."/>
            <person name="Szollosi G.J."/>
            <person name="Szarkandi J.G."/>
            <person name="Papp V."/>
            <person name="Albert L."/>
            <person name="Andreopoulos W."/>
            <person name="Angelini C."/>
            <person name="Antonin V."/>
            <person name="Barry K.W."/>
            <person name="Bougher N.L."/>
            <person name="Buchanan P."/>
            <person name="Buyck B."/>
            <person name="Bense V."/>
            <person name="Catcheside P."/>
            <person name="Chovatia M."/>
            <person name="Cooper J."/>
            <person name="Damon W."/>
            <person name="Desjardin D."/>
            <person name="Finy P."/>
            <person name="Geml J."/>
            <person name="Haridas S."/>
            <person name="Hughes K."/>
            <person name="Justo A."/>
            <person name="Karasinski D."/>
            <person name="Kautmanova I."/>
            <person name="Kiss B."/>
            <person name="Kocsube S."/>
            <person name="Kotiranta H."/>
            <person name="LaButti K.M."/>
            <person name="Lechner B.E."/>
            <person name="Liimatainen K."/>
            <person name="Lipzen A."/>
            <person name="Lukacs Z."/>
            <person name="Mihaltcheva S."/>
            <person name="Morgado L.N."/>
            <person name="Niskanen T."/>
            <person name="Noordeloos M.E."/>
            <person name="Ohm R.A."/>
            <person name="Ortiz-Santana B."/>
            <person name="Ovrebo C."/>
            <person name="Racz N."/>
            <person name="Riley R."/>
            <person name="Savchenko A."/>
            <person name="Shiryaev A."/>
            <person name="Soop K."/>
            <person name="Spirin V."/>
            <person name="Szebenyi C."/>
            <person name="Tomsovsky M."/>
            <person name="Tulloss R.E."/>
            <person name="Uehling J."/>
            <person name="Grigoriev I.V."/>
            <person name="Vagvolgyi C."/>
            <person name="Papp T."/>
            <person name="Martin F.M."/>
            <person name="Miettinen O."/>
            <person name="Hibbett D.S."/>
            <person name="Nagy L.G."/>
        </authorList>
    </citation>
    <scope>NUCLEOTIDE SEQUENCE [LARGE SCALE GENOMIC DNA]</scope>
    <source>
        <strain evidence="1 2">HHB13444</strain>
    </source>
</reference>
<dbReference type="AlphaFoldDB" id="A0A5C3NMK7"/>
<protein>
    <recommendedName>
        <fullName evidence="3">F-box domain-containing protein</fullName>
    </recommendedName>
</protein>
<dbReference type="Proteomes" id="UP000308197">
    <property type="component" value="Unassembled WGS sequence"/>
</dbReference>
<gene>
    <name evidence="1" type="ORF">K466DRAFT_606977</name>
</gene>
<evidence type="ECO:0000313" key="1">
    <source>
        <dbReference type="EMBL" id="TFK78444.1"/>
    </source>
</evidence>
<dbReference type="SUPFAM" id="SSF52047">
    <property type="entry name" value="RNI-like"/>
    <property type="match status" value="1"/>
</dbReference>